<dbReference type="EMBL" id="BAET01000014">
    <property type="protein sequence ID" value="GAB55802.1"/>
    <property type="molecule type" value="Genomic_DNA"/>
</dbReference>
<dbReference type="AlphaFoldDB" id="H5TBX5"/>
<dbReference type="Proteomes" id="UP000053586">
    <property type="component" value="Unassembled WGS sequence"/>
</dbReference>
<protein>
    <submittedName>
        <fullName evidence="1">Uncharacterized protein</fullName>
    </submittedName>
</protein>
<reference evidence="1 2" key="1">
    <citation type="journal article" date="2012" name="J. Bacteriol.">
        <title>Genome sequence of proteorhodopsin-containing sea ice bacterium Glaciecola punicea ACAM 611T.</title>
        <authorList>
            <person name="Qin Q.-L."/>
            <person name="Xie B.-B."/>
            <person name="Shu Y.-L."/>
            <person name="Rong J.-C."/>
            <person name="Zhao D.-L."/>
            <person name="Zhang X.-Y."/>
            <person name="Chen X.-L."/>
            <person name="Zhou B.-C."/>
            <person name="Zhanga Y.-Z."/>
        </authorList>
    </citation>
    <scope>NUCLEOTIDE SEQUENCE [LARGE SCALE GENOMIC DNA]</scope>
    <source>
        <strain evidence="1 2">ACAM 611</strain>
    </source>
</reference>
<evidence type="ECO:0000313" key="1">
    <source>
        <dbReference type="EMBL" id="GAB55802.1"/>
    </source>
</evidence>
<gene>
    <name evidence="1" type="ORF">GPUN_1686</name>
</gene>
<name>H5TBX5_9ALTE</name>
<organism evidence="1 2">
    <name type="scientific">Glaciecola punicea ACAM 611</name>
    <dbReference type="NCBI Taxonomy" id="1121923"/>
    <lineage>
        <taxon>Bacteria</taxon>
        <taxon>Pseudomonadati</taxon>
        <taxon>Pseudomonadota</taxon>
        <taxon>Gammaproteobacteria</taxon>
        <taxon>Alteromonadales</taxon>
        <taxon>Alteromonadaceae</taxon>
        <taxon>Glaciecola</taxon>
    </lineage>
</organism>
<keyword evidence="2" id="KW-1185">Reference proteome</keyword>
<accession>H5TBX5</accession>
<evidence type="ECO:0000313" key="2">
    <source>
        <dbReference type="Proteomes" id="UP000053586"/>
    </source>
</evidence>
<proteinExistence type="predicted"/>
<sequence length="43" mass="5070">MENLVHIISQRIAGYLKKVGPIQRDMDNTFLDLPMYDEYSLLQ</sequence>
<comment type="caution">
    <text evidence="1">The sequence shown here is derived from an EMBL/GenBank/DDBJ whole genome shotgun (WGS) entry which is preliminary data.</text>
</comment>
<reference evidence="1 2" key="2">
    <citation type="journal article" date="2017" name="Antonie Van Leeuwenhoek">
        <title>Rhizobium rhizosphaerae sp. nov., a novel species isolated from rice rhizosphere.</title>
        <authorList>
            <person name="Zhao J.J."/>
            <person name="Zhang J."/>
            <person name="Zhang R.J."/>
            <person name="Zhang C.W."/>
            <person name="Yin H.Q."/>
            <person name="Zhang X.X."/>
        </authorList>
    </citation>
    <scope>NUCLEOTIDE SEQUENCE [LARGE SCALE GENOMIC DNA]</scope>
    <source>
        <strain evidence="1 2">ACAM 611</strain>
    </source>
</reference>